<name>A0A4Z1I051_9HELO</name>
<evidence type="ECO:0000256" key="1">
    <source>
        <dbReference type="ARBA" id="ARBA00022448"/>
    </source>
</evidence>
<protein>
    <recommendedName>
        <fullName evidence="7">Nuclear pore complex protein</fullName>
    </recommendedName>
</protein>
<feature type="region of interest" description="Disordered" evidence="8">
    <location>
        <begin position="1"/>
        <end position="25"/>
    </location>
</feature>
<evidence type="ECO:0000256" key="2">
    <source>
        <dbReference type="ARBA" id="ARBA00022816"/>
    </source>
</evidence>
<dbReference type="Gene3D" id="1.20.190.50">
    <property type="match status" value="1"/>
</dbReference>
<proteinExistence type="inferred from homology"/>
<evidence type="ECO:0000256" key="3">
    <source>
        <dbReference type="ARBA" id="ARBA00022927"/>
    </source>
</evidence>
<feature type="compositionally biased region" description="Basic residues" evidence="8">
    <location>
        <begin position="1000"/>
        <end position="1014"/>
    </location>
</feature>
<dbReference type="Pfam" id="PF04121">
    <property type="entry name" value="Nup84_Nup100"/>
    <property type="match status" value="1"/>
</dbReference>
<dbReference type="GO" id="GO:0031965">
    <property type="term" value="C:nuclear membrane"/>
    <property type="evidence" value="ECO:0007669"/>
    <property type="project" value="UniProtKB-SubCell"/>
</dbReference>
<dbReference type="GO" id="GO:0006406">
    <property type="term" value="P:mRNA export from nucleus"/>
    <property type="evidence" value="ECO:0007669"/>
    <property type="project" value="TreeGrafter"/>
</dbReference>
<evidence type="ECO:0000256" key="6">
    <source>
        <dbReference type="ARBA" id="ARBA00023242"/>
    </source>
</evidence>
<feature type="region of interest" description="Disordered" evidence="8">
    <location>
        <begin position="55"/>
        <end position="81"/>
    </location>
</feature>
<comment type="function">
    <text evidence="7">Functions as a component of the nuclear pore complex (NPC).</text>
</comment>
<gene>
    <name evidence="9" type="ORF">BCON_0099g00120</name>
</gene>
<dbReference type="Proteomes" id="UP000297527">
    <property type="component" value="Unassembled WGS sequence"/>
</dbReference>
<keyword evidence="2" id="KW-0509">mRNA transport</keyword>
<reference evidence="9 10" key="1">
    <citation type="submission" date="2017-12" db="EMBL/GenBank/DDBJ databases">
        <title>Comparative genomics of Botrytis spp.</title>
        <authorList>
            <person name="Valero-Jimenez C.A."/>
            <person name="Tapia P."/>
            <person name="Veloso J."/>
            <person name="Silva-Moreno E."/>
            <person name="Staats M."/>
            <person name="Valdes J.H."/>
            <person name="Van Kan J.A.L."/>
        </authorList>
    </citation>
    <scope>NUCLEOTIDE SEQUENCE [LARGE SCALE GENOMIC DNA]</scope>
    <source>
        <strain evidence="9 10">MUCL11595</strain>
    </source>
</reference>
<sequence length="1027" mass="117665">MAPMSTRNSTMNNHTNGLHVPKSQNHREGSWQMIAVSFFGMQFRIFKNAKPYAQQESRFERELSEDPSSYDGMSRYGEEQEQERVEYEKPAMLESSGETEAVLYPLQDAANRVGNEVEKFAEFLDGYNPLRVTDGDERREMAFDLIELYHRTALDTLDRLRDRHESERRRMEGLSWRKKMRGFKITQDTDEVDMENSDEEEEFITNSRTTVKDLVRWEQEAQTWDLLRRLAHLRFPGPDNGKEFEPQQMPLNQYSSEREAWDRFLQTDNLALERKTVLQWLQDTAEESGEEIDVLVQDLQQNAERGDIIAHGWLHTRAAIKLQKNQHSWPRTVDLNSNETQKMMWNASKTEPLVTQLDPDSVTRQGRKLEVQDEYFERAIWLGCYEMLRRGRSPAEIREWCMDRTEVWRAVSMSGLPDEKSLEDDEEGDIASGALWRRMCFALARKGGNDEYERAVYGILSGDISSVEPVCQSWDDLIFTHYNALLRTQFDNYIQSGPQVLMNGTLGFGALDAVVLHGDNAVAGKRLVESLKTDSRTAGESSQPMKLLQGVLIGEQFADFIYQQGLALSKFANAEAASNLIPRTNEQPKDQDITNYVNLGDHDSLRVFTHAILIFRGLGLDLGGVLKESVIENVIVAYISFLRLANKGELIPLYCSQLSGARRYATLSRTLIDITDHEQRVTQIRLMRELGLDVQQFVNYQSRFLLSDHPDGAKDYPSPKDFQVLTDDGKGGKTIKKDFMGQDSETLDRIDLLLIRSLEWYLLVDGLWSETFMVGRMLYQRFYKNMHLSAAFNLSQRISSSEIALSKTQALLGESLDFSGLESEDNEDLTEVLDGSADKKRYLKKYMVEQAKSFRELETLALTLDRIESVWGLYYLMQEATDVAIIKDYKRGLAQSLPTAKLCADPLLNGWLTTSLQDQPEFARLRETYLPETILAWIATLQMAGPMLTRDYLMVSMDLATIIAAEDSDLLELFSKTGRMPELVNALASSSKELLIMSSKSKRSTTSKNSKKMKERGWTTELWNVKP</sequence>
<comment type="subcellular location">
    <subcellularLocation>
        <location evidence="7">Nucleus</location>
        <location evidence="7">Nuclear pore complex</location>
    </subcellularLocation>
    <subcellularLocation>
        <location evidence="7">Nucleus membrane</location>
    </subcellularLocation>
</comment>
<comment type="subunit">
    <text evidence="7">Part of the nuclear pore complex (NPC).</text>
</comment>
<keyword evidence="1 7" id="KW-0813">Transport</keyword>
<feature type="compositionally biased region" description="Polar residues" evidence="8">
    <location>
        <begin position="1"/>
        <end position="16"/>
    </location>
</feature>
<accession>A0A4Z1I051</accession>
<comment type="similarity">
    <text evidence="7">Belongs to the nucleoporin Nup84/Nup107 family.</text>
</comment>
<dbReference type="GO" id="GO:0031080">
    <property type="term" value="C:nuclear pore outer ring"/>
    <property type="evidence" value="ECO:0007669"/>
    <property type="project" value="TreeGrafter"/>
</dbReference>
<keyword evidence="4 7" id="KW-0811">Translocation</keyword>
<feature type="region of interest" description="Disordered" evidence="8">
    <location>
        <begin position="999"/>
        <end position="1019"/>
    </location>
</feature>
<comment type="caution">
    <text evidence="9">The sequence shown here is derived from an EMBL/GenBank/DDBJ whole genome shotgun (WGS) entry which is preliminary data.</text>
</comment>
<dbReference type="AlphaFoldDB" id="A0A4Z1I051"/>
<evidence type="ECO:0000256" key="5">
    <source>
        <dbReference type="ARBA" id="ARBA00023132"/>
    </source>
</evidence>
<dbReference type="FunFam" id="1.10.3450.20:FF:000003">
    <property type="entry name" value="Nuclear pore complex protein"/>
    <property type="match status" value="1"/>
</dbReference>
<evidence type="ECO:0000256" key="4">
    <source>
        <dbReference type="ARBA" id="ARBA00023010"/>
    </source>
</evidence>
<keyword evidence="7" id="KW-0472">Membrane</keyword>
<evidence type="ECO:0000256" key="7">
    <source>
        <dbReference type="RuleBase" id="RU365072"/>
    </source>
</evidence>
<keyword evidence="6 7" id="KW-0539">Nucleus</keyword>
<evidence type="ECO:0000256" key="8">
    <source>
        <dbReference type="SAM" id="MobiDB-lite"/>
    </source>
</evidence>
<keyword evidence="3" id="KW-0653">Protein transport</keyword>
<dbReference type="Gene3D" id="1.10.3450.20">
    <property type="match status" value="1"/>
</dbReference>
<keyword evidence="5 7" id="KW-0906">Nuclear pore complex</keyword>
<evidence type="ECO:0000313" key="9">
    <source>
        <dbReference type="EMBL" id="TGO54948.1"/>
    </source>
</evidence>
<dbReference type="GO" id="GO:0017056">
    <property type="term" value="F:structural constituent of nuclear pore"/>
    <property type="evidence" value="ECO:0007669"/>
    <property type="project" value="UniProtKB-UniRule"/>
</dbReference>
<dbReference type="OrthoDB" id="3098at2759"/>
<dbReference type="PANTHER" id="PTHR13003:SF2">
    <property type="entry name" value="NUCLEAR PORE COMPLEX PROTEIN NUP107"/>
    <property type="match status" value="1"/>
</dbReference>
<dbReference type="InterPro" id="IPR007252">
    <property type="entry name" value="Nup84/Nup107"/>
</dbReference>
<dbReference type="EMBL" id="PQXN01000099">
    <property type="protein sequence ID" value="TGO54948.1"/>
    <property type="molecule type" value="Genomic_DNA"/>
</dbReference>
<dbReference type="GO" id="GO:0000973">
    <property type="term" value="P:post-transcriptional tethering of RNA polymerase II gene DNA at nuclear periphery"/>
    <property type="evidence" value="ECO:0007669"/>
    <property type="project" value="TreeGrafter"/>
</dbReference>
<evidence type="ECO:0000313" key="10">
    <source>
        <dbReference type="Proteomes" id="UP000297527"/>
    </source>
</evidence>
<dbReference type="PANTHER" id="PTHR13003">
    <property type="entry name" value="NUP107-RELATED"/>
    <property type="match status" value="1"/>
</dbReference>
<keyword evidence="10" id="KW-1185">Reference proteome</keyword>
<organism evidence="9 10">
    <name type="scientific">Botryotinia convoluta</name>
    <dbReference type="NCBI Taxonomy" id="54673"/>
    <lineage>
        <taxon>Eukaryota</taxon>
        <taxon>Fungi</taxon>
        <taxon>Dikarya</taxon>
        <taxon>Ascomycota</taxon>
        <taxon>Pezizomycotina</taxon>
        <taxon>Leotiomycetes</taxon>
        <taxon>Helotiales</taxon>
        <taxon>Sclerotiniaceae</taxon>
        <taxon>Botryotinia</taxon>
    </lineage>
</organism>
<dbReference type="GO" id="GO:0006606">
    <property type="term" value="P:protein import into nucleus"/>
    <property type="evidence" value="ECO:0007669"/>
    <property type="project" value="TreeGrafter"/>
</dbReference>